<dbReference type="OrthoDB" id="3790625at2"/>
<evidence type="ECO:0000256" key="1">
    <source>
        <dbReference type="ARBA" id="ARBA00004141"/>
    </source>
</evidence>
<keyword evidence="7" id="KW-1185">Reference proteome</keyword>
<dbReference type="KEGG" id="toy:FO059_13505"/>
<feature type="transmembrane region" description="Helical" evidence="5">
    <location>
        <begin position="6"/>
        <end position="25"/>
    </location>
</feature>
<comment type="subcellular location">
    <subcellularLocation>
        <location evidence="1">Membrane</location>
        <topology evidence="1">Multi-pass membrane protein</topology>
    </subcellularLocation>
</comment>
<gene>
    <name evidence="6" type="ORF">FO059_13505</name>
</gene>
<reference evidence="6 7" key="2">
    <citation type="submission" date="2019-07" db="EMBL/GenBank/DDBJ databases">
        <authorList>
            <person name="Huang Y."/>
        </authorList>
    </citation>
    <scope>NUCLEOTIDE SEQUENCE [LARGE SCALE GENOMIC DNA]</scope>
    <source>
        <strain evidence="6 7">HY188</strain>
    </source>
</reference>
<dbReference type="EMBL" id="CP041765">
    <property type="protein sequence ID" value="QDQ98139.1"/>
    <property type="molecule type" value="Genomic_DNA"/>
</dbReference>
<evidence type="ECO:0000256" key="4">
    <source>
        <dbReference type="ARBA" id="ARBA00023136"/>
    </source>
</evidence>
<organism evidence="6 7">
    <name type="scientific">Tomitella fengzijianii</name>
    <dbReference type="NCBI Taxonomy" id="2597660"/>
    <lineage>
        <taxon>Bacteria</taxon>
        <taxon>Bacillati</taxon>
        <taxon>Actinomycetota</taxon>
        <taxon>Actinomycetes</taxon>
        <taxon>Mycobacteriales</taxon>
        <taxon>Tomitella</taxon>
    </lineage>
</organism>
<dbReference type="RefSeq" id="WP_143909520.1">
    <property type="nucleotide sequence ID" value="NZ_CP041765.1"/>
</dbReference>
<sequence>MNIALWIVAGVFAAGFIAGGIIKLVSPYEKYAAKLHWPQDFTPGNVKFMGGIELLGGLGLILPGALSIAPVLVPVAASGMALYMAGAVTERIRRAEYKEILGDLLFLAGMIVVAWGRFGQSAFD</sequence>
<dbReference type="Pfam" id="PF13564">
    <property type="entry name" value="DoxX_2"/>
    <property type="match status" value="1"/>
</dbReference>
<reference evidence="6 7" key="1">
    <citation type="submission" date="2019-07" db="EMBL/GenBank/DDBJ databases">
        <title>Tomitella cavernea sp. nov., an actinomycete isolated from soil.</title>
        <authorList>
            <person name="Cheng J."/>
        </authorList>
    </citation>
    <scope>NUCLEOTIDE SEQUENCE [LARGE SCALE GENOMIC DNA]</scope>
    <source>
        <strain evidence="6 7">HY188</strain>
    </source>
</reference>
<feature type="transmembrane region" description="Helical" evidence="5">
    <location>
        <begin position="100"/>
        <end position="118"/>
    </location>
</feature>
<proteinExistence type="predicted"/>
<keyword evidence="3 5" id="KW-1133">Transmembrane helix</keyword>
<accession>A0A516X4Z3</accession>
<evidence type="ECO:0000256" key="2">
    <source>
        <dbReference type="ARBA" id="ARBA00022692"/>
    </source>
</evidence>
<keyword evidence="2 5" id="KW-0812">Transmembrane</keyword>
<evidence type="ECO:0000313" key="7">
    <source>
        <dbReference type="Proteomes" id="UP000317344"/>
    </source>
</evidence>
<dbReference type="Proteomes" id="UP000317344">
    <property type="component" value="Chromosome"/>
</dbReference>
<protein>
    <submittedName>
        <fullName evidence="6">DoxX family protein</fullName>
    </submittedName>
</protein>
<evidence type="ECO:0000256" key="3">
    <source>
        <dbReference type="ARBA" id="ARBA00022989"/>
    </source>
</evidence>
<dbReference type="GO" id="GO:0016020">
    <property type="term" value="C:membrane"/>
    <property type="evidence" value="ECO:0007669"/>
    <property type="project" value="UniProtKB-SubCell"/>
</dbReference>
<keyword evidence="4 5" id="KW-0472">Membrane</keyword>
<dbReference type="InterPro" id="IPR032808">
    <property type="entry name" value="DoxX"/>
</dbReference>
<name>A0A516X4Z3_9ACTN</name>
<evidence type="ECO:0000313" key="6">
    <source>
        <dbReference type="EMBL" id="QDQ98139.1"/>
    </source>
</evidence>
<dbReference type="AlphaFoldDB" id="A0A516X4Z3"/>
<evidence type="ECO:0000256" key="5">
    <source>
        <dbReference type="SAM" id="Phobius"/>
    </source>
</evidence>